<dbReference type="PIRSF" id="PIRSF002096">
    <property type="entry name" value="HnS"/>
    <property type="match status" value="1"/>
</dbReference>
<dbReference type="GO" id="GO:0046983">
    <property type="term" value="F:protein dimerization activity"/>
    <property type="evidence" value="ECO:0007669"/>
    <property type="project" value="InterPro"/>
</dbReference>
<dbReference type="InterPro" id="IPR001801">
    <property type="entry name" value="Histone_HNS"/>
</dbReference>
<dbReference type="SUPFAM" id="SSF81273">
    <property type="entry name" value="H-NS histone-like proteins"/>
    <property type="match status" value="2"/>
</dbReference>
<feature type="domain" description="DNA-binding protein H-NS-like C-terminal" evidence="6">
    <location>
        <begin position="94"/>
        <end position="142"/>
    </location>
</feature>
<dbReference type="InterPro" id="IPR054180">
    <property type="entry name" value="H-NS-like_N"/>
</dbReference>
<dbReference type="AlphaFoldDB" id="E8PSE9"/>
<dbReference type="Pfam" id="PF22470">
    <property type="entry name" value="Histone_HNS_N"/>
    <property type="match status" value="1"/>
</dbReference>
<geneLocation type="plasmid" evidence="7">
    <name>pJARS36</name>
</geneLocation>
<evidence type="ECO:0000313" key="7">
    <source>
        <dbReference type="EMBL" id="ADW66949.1"/>
    </source>
</evidence>
<dbReference type="EMBL" id="CP002181">
    <property type="protein sequence ID" value="ADW66949.1"/>
    <property type="molecule type" value="Genomic_DNA"/>
</dbReference>
<dbReference type="Gene3D" id="1.10.287.1050">
    <property type="entry name" value="H-NS histone-like proteins"/>
    <property type="match status" value="1"/>
</dbReference>
<dbReference type="SMART" id="SM00528">
    <property type="entry name" value="HNS"/>
    <property type="match status" value="1"/>
</dbReference>
<gene>
    <name evidence="7" type="ORF">YPJ_pJARS3625</name>
</gene>
<dbReference type="InterPro" id="IPR037150">
    <property type="entry name" value="H-NS_C_dom_sf"/>
</dbReference>
<sequence length="155" mass="17840">MSENETYNEIRRTLSNIRSIRVFARETDFELLLDMHEKLGAVIEERREDAEREARERAEREQKRLDLLKLVEAEGFTPEELIGSDAGNTVRKKRNKVSTRPAKYRYTNPETGVVETWTGIGRQKKGFQLLLEAGHSADEFLIEQSAEKQGSANTN</sequence>
<comment type="similarity">
    <text evidence="2">Belongs to the histone-like protein H-NS family.</text>
</comment>
<proteinExistence type="inferred from homology"/>
<comment type="subcellular location">
    <subcellularLocation>
        <location evidence="1">Cytoplasm</location>
        <location evidence="1">Nucleoid</location>
    </subcellularLocation>
</comment>
<dbReference type="GO" id="GO:0005829">
    <property type="term" value="C:cytosol"/>
    <property type="evidence" value="ECO:0007669"/>
    <property type="project" value="TreeGrafter"/>
</dbReference>
<evidence type="ECO:0000256" key="4">
    <source>
        <dbReference type="ARBA" id="ARBA00023125"/>
    </source>
</evidence>
<keyword evidence="4 7" id="KW-0238">DNA-binding</keyword>
<dbReference type="RefSeq" id="WP_013583070.1">
    <property type="nucleotide sequence ID" value="NC_015068.1"/>
</dbReference>
<keyword evidence="3" id="KW-0963">Cytoplasm</keyword>
<evidence type="ECO:0000259" key="6">
    <source>
        <dbReference type="SMART" id="SM00528"/>
    </source>
</evidence>
<name>E8PSE9_YERPE</name>
<evidence type="ECO:0000256" key="3">
    <source>
        <dbReference type="ARBA" id="ARBA00022490"/>
    </source>
</evidence>
<keyword evidence="5" id="KW-0175">Coiled coil</keyword>
<dbReference type="InterPro" id="IPR027444">
    <property type="entry name" value="H-NS_C_dom"/>
</dbReference>
<evidence type="ECO:0000256" key="1">
    <source>
        <dbReference type="ARBA" id="ARBA00004453"/>
    </source>
</evidence>
<dbReference type="GO" id="GO:0030527">
    <property type="term" value="F:structural constituent of chromatin"/>
    <property type="evidence" value="ECO:0007669"/>
    <property type="project" value="InterPro"/>
</dbReference>
<evidence type="ECO:0000256" key="2">
    <source>
        <dbReference type="ARBA" id="ARBA00010610"/>
    </source>
</evidence>
<accession>E8PSE9</accession>
<dbReference type="Gene3D" id="4.10.430.10">
    <property type="entry name" value="Histone-like protein H-NS, C-terminal domain"/>
    <property type="match status" value="1"/>
</dbReference>
<protein>
    <submittedName>
        <fullName evidence="7">DNA-binding protein H-NS</fullName>
    </submittedName>
</protein>
<keyword evidence="7" id="KW-0614">Plasmid</keyword>
<evidence type="ECO:0000256" key="5">
    <source>
        <dbReference type="SAM" id="Coils"/>
    </source>
</evidence>
<feature type="coiled-coil region" evidence="5">
    <location>
        <begin position="33"/>
        <end position="71"/>
    </location>
</feature>
<dbReference type="GO" id="GO:0003681">
    <property type="term" value="F:bent DNA binding"/>
    <property type="evidence" value="ECO:0007669"/>
    <property type="project" value="TreeGrafter"/>
</dbReference>
<dbReference type="PANTHER" id="PTHR38097:SF2">
    <property type="entry name" value="DNA-BINDING PROTEIN STPA"/>
    <property type="match status" value="1"/>
</dbReference>
<dbReference type="GO" id="GO:0003680">
    <property type="term" value="F:minor groove of adenine-thymine-rich DNA binding"/>
    <property type="evidence" value="ECO:0007669"/>
    <property type="project" value="TreeGrafter"/>
</dbReference>
<organism evidence="7">
    <name type="scientific">Yersinia pestis Java 9</name>
    <dbReference type="NCBI Taxonomy" id="880632"/>
    <lineage>
        <taxon>Bacteria</taxon>
        <taxon>Pseudomonadati</taxon>
        <taxon>Pseudomonadota</taxon>
        <taxon>Gammaproteobacteria</taxon>
        <taxon>Enterobacterales</taxon>
        <taxon>Yersiniaceae</taxon>
        <taxon>Yersinia</taxon>
    </lineage>
</organism>
<dbReference type="GO" id="GO:0009295">
    <property type="term" value="C:nucleoid"/>
    <property type="evidence" value="ECO:0007669"/>
    <property type="project" value="UniProtKB-SubCell"/>
</dbReference>
<dbReference type="GO" id="GO:0001217">
    <property type="term" value="F:DNA-binding transcription repressor activity"/>
    <property type="evidence" value="ECO:0007669"/>
    <property type="project" value="TreeGrafter"/>
</dbReference>
<dbReference type="GO" id="GO:0000976">
    <property type="term" value="F:transcription cis-regulatory region binding"/>
    <property type="evidence" value="ECO:0007669"/>
    <property type="project" value="TreeGrafter"/>
</dbReference>
<dbReference type="PANTHER" id="PTHR38097">
    <property type="match status" value="1"/>
</dbReference>
<dbReference type="InterPro" id="IPR027454">
    <property type="entry name" value="Histone_HNS_N"/>
</dbReference>
<reference evidence="7" key="1">
    <citation type="journal article" date="2012" name="PLoS ONE">
        <title>Novel Plasmids and Resistance Phenotypes in Yersinia pestis: Unique Plasmid Inventory of Strain Java 9 Mediates High Levels of Arsenic Resistance.</title>
        <authorList>
            <person name="Eppinger M."/>
            <person name="Radnedge L."/>
            <person name="Andersen G."/>
            <person name="Vietri N."/>
            <person name="Severson G."/>
            <person name="Mou S."/>
            <person name="Ravel J."/>
            <person name="Worsham P.L."/>
        </authorList>
    </citation>
    <scope>NUCLEOTIDE SEQUENCE [LARGE SCALE GENOMIC DNA]</scope>
    <source>
        <strain evidence="7">Java 9</strain>
        <plasmid evidence="7">pJARS36</plasmid>
    </source>
</reference>
<dbReference type="GO" id="GO:0032993">
    <property type="term" value="C:protein-DNA complex"/>
    <property type="evidence" value="ECO:0007669"/>
    <property type="project" value="TreeGrafter"/>
</dbReference>